<dbReference type="OrthoDB" id="5986582at2"/>
<keyword evidence="3" id="KW-1185">Reference proteome</keyword>
<keyword evidence="2" id="KW-0969">Cilium</keyword>
<dbReference type="GO" id="GO:0009424">
    <property type="term" value="C:bacterial-type flagellum hook"/>
    <property type="evidence" value="ECO:0007669"/>
    <property type="project" value="InterPro"/>
</dbReference>
<reference evidence="2 3" key="1">
    <citation type="submission" date="2018-03" db="EMBL/GenBank/DDBJ databases">
        <title>Genome sequencing of Simplicispira sp.</title>
        <authorList>
            <person name="Kim S.-J."/>
            <person name="Heo J."/>
            <person name="Kwon S.-W."/>
        </authorList>
    </citation>
    <scope>NUCLEOTIDE SEQUENCE [LARGE SCALE GENOMIC DNA]</scope>
    <source>
        <strain evidence="2 3">SC1-8</strain>
    </source>
</reference>
<dbReference type="InterPro" id="IPR001444">
    <property type="entry name" value="Flag_bb_rod_N"/>
</dbReference>
<protein>
    <submittedName>
        <fullName evidence="2">Flagellar basal body rod protein</fullName>
    </submittedName>
</protein>
<dbReference type="PANTHER" id="PTHR30033">
    <property type="entry name" value="FLAGELLAR HOOK-ASSOCIATED PROTEIN 1"/>
    <property type="match status" value="1"/>
</dbReference>
<dbReference type="EMBL" id="CP027669">
    <property type="protein sequence ID" value="AVO41249.1"/>
    <property type="molecule type" value="Genomic_DNA"/>
</dbReference>
<name>A0A2S0MZD9_9BURK</name>
<dbReference type="InterPro" id="IPR002371">
    <property type="entry name" value="FlgK"/>
</dbReference>
<dbReference type="PANTHER" id="PTHR30033:SF1">
    <property type="entry name" value="FLAGELLAR HOOK-ASSOCIATED PROTEIN 1"/>
    <property type="match status" value="1"/>
</dbReference>
<dbReference type="Proteomes" id="UP000239326">
    <property type="component" value="Chromosome"/>
</dbReference>
<sequence length="99" mass="10142">MSSLNAIASSGLSAARMRLDASAGNVANMNTLGYRAQRVVQQATPEGGVDASVQRASAEGVSLEREVVDQLAAKQAFLAGVQTLRTGDAVLGALLDVRA</sequence>
<dbReference type="KEGG" id="simp:C6571_08065"/>
<evidence type="ECO:0000313" key="2">
    <source>
        <dbReference type="EMBL" id="AVO41249.1"/>
    </source>
</evidence>
<proteinExistence type="predicted"/>
<dbReference type="GO" id="GO:0044780">
    <property type="term" value="P:bacterial-type flagellum assembly"/>
    <property type="evidence" value="ECO:0007669"/>
    <property type="project" value="InterPro"/>
</dbReference>
<evidence type="ECO:0000313" key="3">
    <source>
        <dbReference type="Proteomes" id="UP000239326"/>
    </source>
</evidence>
<feature type="domain" description="Flagellar basal body rod protein N-terminal" evidence="1">
    <location>
        <begin position="7"/>
        <end position="35"/>
    </location>
</feature>
<dbReference type="AlphaFoldDB" id="A0A2S0MZD9"/>
<organism evidence="2 3">
    <name type="scientific">Simplicispira suum</name>
    <dbReference type="NCBI Taxonomy" id="2109915"/>
    <lineage>
        <taxon>Bacteria</taxon>
        <taxon>Pseudomonadati</taxon>
        <taxon>Pseudomonadota</taxon>
        <taxon>Betaproteobacteria</taxon>
        <taxon>Burkholderiales</taxon>
        <taxon>Comamonadaceae</taxon>
        <taxon>Simplicispira</taxon>
    </lineage>
</organism>
<dbReference type="GO" id="GO:0005198">
    <property type="term" value="F:structural molecule activity"/>
    <property type="evidence" value="ECO:0007669"/>
    <property type="project" value="InterPro"/>
</dbReference>
<evidence type="ECO:0000259" key="1">
    <source>
        <dbReference type="Pfam" id="PF00460"/>
    </source>
</evidence>
<gene>
    <name evidence="2" type="ORF">C6571_08065</name>
</gene>
<keyword evidence="2" id="KW-0966">Cell projection</keyword>
<accession>A0A2S0MZD9</accession>
<keyword evidence="2" id="KW-0282">Flagellum</keyword>
<dbReference type="Pfam" id="PF00460">
    <property type="entry name" value="Flg_bb_rod"/>
    <property type="match status" value="1"/>
</dbReference>
<dbReference type="RefSeq" id="WP_106446226.1">
    <property type="nucleotide sequence ID" value="NZ_CP027669.1"/>
</dbReference>